<reference evidence="3" key="1">
    <citation type="submission" date="2022-07" db="EMBL/GenBank/DDBJ databases">
        <title>Fungi with potential for degradation of polypropylene.</title>
        <authorList>
            <person name="Gostincar C."/>
        </authorList>
    </citation>
    <scope>NUCLEOTIDE SEQUENCE</scope>
    <source>
        <strain evidence="3">EXF-13308</strain>
    </source>
</reference>
<evidence type="ECO:0008006" key="5">
    <source>
        <dbReference type="Google" id="ProtNLM"/>
    </source>
</evidence>
<dbReference type="EMBL" id="JANBVO010000062">
    <property type="protein sequence ID" value="KAJ9131988.1"/>
    <property type="molecule type" value="Genomic_DNA"/>
</dbReference>
<proteinExistence type="predicted"/>
<dbReference type="AlphaFoldDB" id="A0AA38RJ90"/>
<gene>
    <name evidence="3" type="ORF">NKR23_g11487</name>
</gene>
<protein>
    <recommendedName>
        <fullName evidence="5">Tat pathway signal sequence</fullName>
    </recommendedName>
</protein>
<feature type="transmembrane region" description="Helical" evidence="2">
    <location>
        <begin position="92"/>
        <end position="117"/>
    </location>
</feature>
<feature type="region of interest" description="Disordered" evidence="1">
    <location>
        <begin position="1"/>
        <end position="79"/>
    </location>
</feature>
<evidence type="ECO:0000256" key="1">
    <source>
        <dbReference type="SAM" id="MobiDB-lite"/>
    </source>
</evidence>
<dbReference type="Proteomes" id="UP001174694">
    <property type="component" value="Unassembled WGS sequence"/>
</dbReference>
<evidence type="ECO:0000313" key="4">
    <source>
        <dbReference type="Proteomes" id="UP001174694"/>
    </source>
</evidence>
<keyword evidence="2" id="KW-0812">Transmembrane</keyword>
<evidence type="ECO:0000313" key="3">
    <source>
        <dbReference type="EMBL" id="KAJ9131988.1"/>
    </source>
</evidence>
<keyword evidence="2" id="KW-0472">Membrane</keyword>
<keyword evidence="2" id="KW-1133">Transmembrane helix</keyword>
<feature type="compositionally biased region" description="Polar residues" evidence="1">
    <location>
        <begin position="54"/>
        <end position="67"/>
    </location>
</feature>
<comment type="caution">
    <text evidence="3">The sequence shown here is derived from an EMBL/GenBank/DDBJ whole genome shotgun (WGS) entry which is preliminary data.</text>
</comment>
<feature type="compositionally biased region" description="Basic and acidic residues" evidence="1">
    <location>
        <begin position="69"/>
        <end position="79"/>
    </location>
</feature>
<accession>A0AA38RJ90</accession>
<evidence type="ECO:0000256" key="2">
    <source>
        <dbReference type="SAM" id="Phobius"/>
    </source>
</evidence>
<organism evidence="3 4">
    <name type="scientific">Pleurostoma richardsiae</name>
    <dbReference type="NCBI Taxonomy" id="41990"/>
    <lineage>
        <taxon>Eukaryota</taxon>
        <taxon>Fungi</taxon>
        <taxon>Dikarya</taxon>
        <taxon>Ascomycota</taxon>
        <taxon>Pezizomycotina</taxon>
        <taxon>Sordariomycetes</taxon>
        <taxon>Sordariomycetidae</taxon>
        <taxon>Calosphaeriales</taxon>
        <taxon>Pleurostomataceae</taxon>
        <taxon>Pleurostoma</taxon>
    </lineage>
</organism>
<name>A0AA38RJ90_9PEZI</name>
<keyword evidence="4" id="KW-1185">Reference proteome</keyword>
<sequence length="352" mass="36430">MAPGSSRMSLPSIAPMPVIVEDETAPPHLPARSKRRSAPALAGSIGGGHARHPSSGTLSTTEKSVSNVPDRDPGPQREGFRDQEWVARRGGWYRLVVTVLVVVALAVGLSVGLTIGLRKKHKSQSQSASTVTANSLFPAGSYAFTTALVNTSTACTSEASTFRCYPYATYTPLSPNASAATFHWVITAVSSYAYTISSSANPFAPSFSNVSLTLLDGNQATERLVFSVPAAKAVVPAGSLPGAGDRAATCWFNSTVLSATLWTRARASYPPGVAAVPDPVNASATFQPWPYAAEIRQVAAAGPGVPDCRDGDGAEVGDSFAEAAGAGDCGCWYANHGLVGNGTVAAGRRWDG</sequence>